<evidence type="ECO:0000313" key="11">
    <source>
        <dbReference type="Proteomes" id="UP000636010"/>
    </source>
</evidence>
<protein>
    <recommendedName>
        <fullName evidence="12">YeeE/YedE family protein</fullName>
    </recommendedName>
</protein>
<evidence type="ECO:0000256" key="3">
    <source>
        <dbReference type="ARBA" id="ARBA00022475"/>
    </source>
</evidence>
<dbReference type="PANTHER" id="PTHR30574:SF1">
    <property type="entry name" value="SULPHUR TRANSPORT DOMAIN-CONTAINING PROTEIN"/>
    <property type="match status" value="1"/>
</dbReference>
<sequence length="191" mass="21011">MNQVIDWISQPWPWYVAGPLIALVMFSMLFFGKSFGLSSNLRTMCSILGAGKSCDFFDFNWRDQMWNLIFATGLVLGGLITHLYLSNDQPVHISASTIAELQSYGIENPGKNVVPKEIFNWEALFTLKGFIFMVVGGFLVGFGTRYAGGCTSGHAISGLSNLQPASLLAVIGFFIGGLVMTYFILPYLLIL</sequence>
<keyword evidence="4" id="KW-0997">Cell inner membrane</keyword>
<dbReference type="Proteomes" id="UP000636010">
    <property type="component" value="Unassembled WGS sequence"/>
</dbReference>
<evidence type="ECO:0000256" key="6">
    <source>
        <dbReference type="ARBA" id="ARBA00022989"/>
    </source>
</evidence>
<reference evidence="11" key="1">
    <citation type="journal article" date="2019" name="Int. J. Syst. Evol. Microbiol.">
        <title>The Global Catalogue of Microorganisms (GCM) 10K type strain sequencing project: providing services to taxonomists for standard genome sequencing and annotation.</title>
        <authorList>
            <consortium name="The Broad Institute Genomics Platform"/>
            <consortium name="The Broad Institute Genome Sequencing Center for Infectious Disease"/>
            <person name="Wu L."/>
            <person name="Ma J."/>
        </authorList>
    </citation>
    <scope>NUCLEOTIDE SEQUENCE [LARGE SCALE GENOMIC DNA]</scope>
    <source>
        <strain evidence="11">CGMCC 1.10832</strain>
    </source>
</reference>
<organism evidence="10 11">
    <name type="scientific">Marivirga lumbricoides</name>
    <dbReference type="NCBI Taxonomy" id="1046115"/>
    <lineage>
        <taxon>Bacteria</taxon>
        <taxon>Pseudomonadati</taxon>
        <taxon>Bacteroidota</taxon>
        <taxon>Cytophagia</taxon>
        <taxon>Cytophagales</taxon>
        <taxon>Marivirgaceae</taxon>
        <taxon>Marivirga</taxon>
    </lineage>
</organism>
<evidence type="ECO:0000256" key="1">
    <source>
        <dbReference type="ARBA" id="ARBA00004429"/>
    </source>
</evidence>
<dbReference type="InterPro" id="IPR007272">
    <property type="entry name" value="Sulf_transp_TsuA/YedE"/>
</dbReference>
<dbReference type="PANTHER" id="PTHR30574">
    <property type="entry name" value="INNER MEMBRANE PROTEIN YEDE"/>
    <property type="match status" value="1"/>
</dbReference>
<gene>
    <name evidence="10" type="ORF">GCM10011506_13360</name>
</gene>
<keyword evidence="11" id="KW-1185">Reference proteome</keyword>
<evidence type="ECO:0000256" key="7">
    <source>
        <dbReference type="ARBA" id="ARBA00023136"/>
    </source>
</evidence>
<name>A0ABQ1LT75_9BACT</name>
<feature type="transmembrane region" description="Helical" evidence="9">
    <location>
        <begin position="165"/>
        <end position="190"/>
    </location>
</feature>
<feature type="transmembrane region" description="Helical" evidence="9">
    <location>
        <begin position="12"/>
        <end position="32"/>
    </location>
</feature>
<evidence type="ECO:0000256" key="4">
    <source>
        <dbReference type="ARBA" id="ARBA00022519"/>
    </source>
</evidence>
<keyword evidence="6 9" id="KW-1133">Transmembrane helix</keyword>
<evidence type="ECO:0000256" key="8">
    <source>
        <dbReference type="ARBA" id="ARBA00035655"/>
    </source>
</evidence>
<evidence type="ECO:0008006" key="12">
    <source>
        <dbReference type="Google" id="ProtNLM"/>
    </source>
</evidence>
<dbReference type="Pfam" id="PF04143">
    <property type="entry name" value="Sulf_transp"/>
    <property type="match status" value="1"/>
</dbReference>
<comment type="subcellular location">
    <subcellularLocation>
        <location evidence="1">Cell inner membrane</location>
        <topology evidence="1">Multi-pass membrane protein</topology>
    </subcellularLocation>
</comment>
<accession>A0ABQ1LT75</accession>
<evidence type="ECO:0000313" key="10">
    <source>
        <dbReference type="EMBL" id="GGC29288.1"/>
    </source>
</evidence>
<evidence type="ECO:0000256" key="5">
    <source>
        <dbReference type="ARBA" id="ARBA00022692"/>
    </source>
</evidence>
<evidence type="ECO:0000256" key="9">
    <source>
        <dbReference type="SAM" id="Phobius"/>
    </source>
</evidence>
<feature type="transmembrane region" description="Helical" evidence="9">
    <location>
        <begin position="65"/>
        <end position="85"/>
    </location>
</feature>
<comment type="similarity">
    <text evidence="8">Belongs to the TsuA/YedE (TC 9.B.102) family.</text>
</comment>
<feature type="transmembrane region" description="Helical" evidence="9">
    <location>
        <begin position="123"/>
        <end position="144"/>
    </location>
</feature>
<dbReference type="RefSeq" id="WP_188461533.1">
    <property type="nucleotide sequence ID" value="NZ_BAABHU010000003.1"/>
</dbReference>
<keyword evidence="5 9" id="KW-0812">Transmembrane</keyword>
<keyword evidence="2" id="KW-0813">Transport</keyword>
<dbReference type="EMBL" id="BMEC01000003">
    <property type="protein sequence ID" value="GGC29288.1"/>
    <property type="molecule type" value="Genomic_DNA"/>
</dbReference>
<comment type="caution">
    <text evidence="10">The sequence shown here is derived from an EMBL/GenBank/DDBJ whole genome shotgun (WGS) entry which is preliminary data.</text>
</comment>
<keyword evidence="3" id="KW-1003">Cell membrane</keyword>
<keyword evidence="7 9" id="KW-0472">Membrane</keyword>
<proteinExistence type="inferred from homology"/>
<evidence type="ECO:0000256" key="2">
    <source>
        <dbReference type="ARBA" id="ARBA00022448"/>
    </source>
</evidence>